<comment type="similarity">
    <text evidence="2 6">Belongs to the ABC-3 integral membrane protein family.</text>
</comment>
<evidence type="ECO:0000256" key="3">
    <source>
        <dbReference type="ARBA" id="ARBA00022692"/>
    </source>
</evidence>
<feature type="transmembrane region" description="Helical" evidence="7">
    <location>
        <begin position="12"/>
        <end position="31"/>
    </location>
</feature>
<dbReference type="RefSeq" id="WP_149847676.1">
    <property type="nucleotide sequence ID" value="NZ_VUOB01000002.1"/>
</dbReference>
<dbReference type="OrthoDB" id="2375762at2"/>
<reference evidence="8 9" key="1">
    <citation type="submission" date="2019-09" db="EMBL/GenBank/DDBJ databases">
        <title>Goodfellowia gen. nov., a new genus of the Pseudonocardineae related to Actinoalloteichus, containing Goodfellowia coeruleoviolacea gen. nov., comb. nov. gen. nov., comb. nov.</title>
        <authorList>
            <person name="Labeda D."/>
        </authorList>
    </citation>
    <scope>NUCLEOTIDE SEQUENCE [LARGE SCALE GENOMIC DNA]</scope>
    <source>
        <strain evidence="8 9">AN110305</strain>
    </source>
</reference>
<dbReference type="PANTHER" id="PTHR30477">
    <property type="entry name" value="ABC-TRANSPORTER METAL-BINDING PROTEIN"/>
    <property type="match status" value="1"/>
</dbReference>
<dbReference type="GO" id="GO:0010043">
    <property type="term" value="P:response to zinc ion"/>
    <property type="evidence" value="ECO:0007669"/>
    <property type="project" value="TreeGrafter"/>
</dbReference>
<feature type="transmembrane region" description="Helical" evidence="7">
    <location>
        <begin position="217"/>
        <end position="242"/>
    </location>
</feature>
<reference evidence="8 9" key="2">
    <citation type="submission" date="2019-09" db="EMBL/GenBank/DDBJ databases">
        <authorList>
            <person name="Jin C."/>
        </authorList>
    </citation>
    <scope>NUCLEOTIDE SEQUENCE [LARGE SCALE GENOMIC DNA]</scope>
    <source>
        <strain evidence="8 9">AN110305</strain>
    </source>
</reference>
<feature type="transmembrane region" description="Helical" evidence="7">
    <location>
        <begin position="248"/>
        <end position="267"/>
    </location>
</feature>
<dbReference type="Pfam" id="PF00950">
    <property type="entry name" value="ABC-3"/>
    <property type="match status" value="1"/>
</dbReference>
<keyword evidence="6" id="KW-0813">Transport</keyword>
<feature type="transmembrane region" description="Helical" evidence="7">
    <location>
        <begin position="177"/>
        <end position="205"/>
    </location>
</feature>
<name>A0A5B2XUL2_9PSEU</name>
<dbReference type="InterPro" id="IPR037294">
    <property type="entry name" value="ABC_BtuC-like"/>
</dbReference>
<gene>
    <name evidence="8" type="ORF">F0L68_02195</name>
</gene>
<dbReference type="EMBL" id="VUOB01000002">
    <property type="protein sequence ID" value="KAA2266569.1"/>
    <property type="molecule type" value="Genomic_DNA"/>
</dbReference>
<evidence type="ECO:0000313" key="8">
    <source>
        <dbReference type="EMBL" id="KAA2266569.1"/>
    </source>
</evidence>
<organism evidence="8 9">
    <name type="scientific">Solihabitans fulvus</name>
    <dbReference type="NCBI Taxonomy" id="1892852"/>
    <lineage>
        <taxon>Bacteria</taxon>
        <taxon>Bacillati</taxon>
        <taxon>Actinomycetota</taxon>
        <taxon>Actinomycetes</taxon>
        <taxon>Pseudonocardiales</taxon>
        <taxon>Pseudonocardiaceae</taxon>
        <taxon>Solihabitans</taxon>
    </lineage>
</organism>
<dbReference type="PANTHER" id="PTHR30477:SF0">
    <property type="entry name" value="METAL TRANSPORT SYSTEM MEMBRANE PROTEIN TM_0125-RELATED"/>
    <property type="match status" value="1"/>
</dbReference>
<keyword evidence="9" id="KW-1185">Reference proteome</keyword>
<feature type="transmembrane region" description="Helical" evidence="7">
    <location>
        <begin position="138"/>
        <end position="157"/>
    </location>
</feature>
<evidence type="ECO:0000256" key="1">
    <source>
        <dbReference type="ARBA" id="ARBA00004141"/>
    </source>
</evidence>
<feature type="transmembrane region" description="Helical" evidence="7">
    <location>
        <begin position="86"/>
        <end position="106"/>
    </location>
</feature>
<dbReference type="GO" id="GO:0043190">
    <property type="term" value="C:ATP-binding cassette (ABC) transporter complex"/>
    <property type="evidence" value="ECO:0007669"/>
    <property type="project" value="InterPro"/>
</dbReference>
<proteinExistence type="inferred from homology"/>
<evidence type="ECO:0000256" key="2">
    <source>
        <dbReference type="ARBA" id="ARBA00008034"/>
    </source>
</evidence>
<comment type="subcellular location">
    <subcellularLocation>
        <location evidence="6">Cell membrane</location>
        <topology evidence="6">Multi-pass membrane protein</topology>
    </subcellularLocation>
    <subcellularLocation>
        <location evidence="1">Membrane</location>
        <topology evidence="1">Multi-pass membrane protein</topology>
    </subcellularLocation>
</comment>
<dbReference type="SUPFAM" id="SSF81345">
    <property type="entry name" value="ABC transporter involved in vitamin B12 uptake, BtuC"/>
    <property type="match status" value="1"/>
</dbReference>
<comment type="caution">
    <text evidence="8">The sequence shown here is derived from an EMBL/GenBank/DDBJ whole genome shotgun (WGS) entry which is preliminary data.</text>
</comment>
<keyword evidence="4 7" id="KW-1133">Transmembrane helix</keyword>
<dbReference type="Proteomes" id="UP000323454">
    <property type="component" value="Unassembled WGS sequence"/>
</dbReference>
<dbReference type="GO" id="GO:0055085">
    <property type="term" value="P:transmembrane transport"/>
    <property type="evidence" value="ECO:0007669"/>
    <property type="project" value="InterPro"/>
</dbReference>
<protein>
    <submittedName>
        <fullName evidence="8">Metal ABC transporter permease</fullName>
    </submittedName>
</protein>
<dbReference type="InterPro" id="IPR001626">
    <property type="entry name" value="ABC_TroCD"/>
</dbReference>
<keyword evidence="3 6" id="KW-0812">Transmembrane</keyword>
<feature type="transmembrane region" description="Helical" evidence="7">
    <location>
        <begin position="61"/>
        <end position="79"/>
    </location>
</feature>
<evidence type="ECO:0000256" key="6">
    <source>
        <dbReference type="RuleBase" id="RU003943"/>
    </source>
</evidence>
<dbReference type="AlphaFoldDB" id="A0A5B2XUL2"/>
<dbReference type="Gene3D" id="1.10.3470.10">
    <property type="entry name" value="ABC transporter involved in vitamin B12 uptake, BtuC"/>
    <property type="match status" value="1"/>
</dbReference>
<evidence type="ECO:0000256" key="5">
    <source>
        <dbReference type="ARBA" id="ARBA00023136"/>
    </source>
</evidence>
<evidence type="ECO:0000256" key="4">
    <source>
        <dbReference type="ARBA" id="ARBA00022989"/>
    </source>
</evidence>
<evidence type="ECO:0000256" key="7">
    <source>
        <dbReference type="SAM" id="Phobius"/>
    </source>
</evidence>
<sequence>MTALPEFLRHALLAGTAIAAAAGLVGYFLVLRAQVFTGDALSHVAFTGALAALAFGVDPRIGLFAATIALALLMGALGRRGRADDVVIGSVFAWILGLGVLFLTIYTTSRSTANGTAGVTVLFGSIFGLSADQATVSAVIAVAICVAVLALARPLLFASIDEAVARARGVPVRLLGFGFLALVGAATAEATQAVGALLLLGLLAAPAGAAQRLTARPFVALALSGALAVGELWAGLGLSYAVGSLPPSFAILAVATGVYAVVCAATARRGRSLKST</sequence>
<accession>A0A5B2XUL2</accession>
<evidence type="ECO:0000313" key="9">
    <source>
        <dbReference type="Proteomes" id="UP000323454"/>
    </source>
</evidence>
<keyword evidence="5 7" id="KW-0472">Membrane</keyword>